<reference evidence="8 9" key="1">
    <citation type="journal article" date="2012" name="Front. Microbiol.">
        <title>Redundancy and modularity in membrane-associated dissimilatory nitrate reduction in Bacillus.</title>
        <authorList>
            <person name="Heylen K."/>
            <person name="Keltjens J."/>
        </authorList>
    </citation>
    <scope>NUCLEOTIDE SEQUENCE [LARGE SCALE GENOMIC DNA]</scope>
    <source>
        <strain evidence="9">LMG 21833T</strain>
    </source>
</reference>
<evidence type="ECO:0000256" key="1">
    <source>
        <dbReference type="ARBA" id="ARBA00004141"/>
    </source>
</evidence>
<dbReference type="eggNOG" id="COG1714">
    <property type="taxonomic scope" value="Bacteria"/>
</dbReference>
<keyword evidence="2 5" id="KW-0812">Transmembrane</keyword>
<protein>
    <recommendedName>
        <fullName evidence="10">RDD domain-containing protein</fullName>
    </recommendedName>
</protein>
<dbReference type="Pfam" id="PF06271">
    <property type="entry name" value="RDD"/>
    <property type="match status" value="1"/>
</dbReference>
<keyword evidence="4 5" id="KW-0472">Membrane</keyword>
<dbReference type="Proteomes" id="UP000006316">
    <property type="component" value="Unassembled WGS sequence"/>
</dbReference>
<comment type="subcellular location">
    <subcellularLocation>
        <location evidence="1">Membrane</location>
        <topology evidence="1">Multi-pass membrane protein</topology>
    </subcellularLocation>
</comment>
<feature type="transmembrane region" description="Helical" evidence="5">
    <location>
        <begin position="180"/>
        <end position="203"/>
    </location>
</feature>
<keyword evidence="9" id="KW-1185">Reference proteome</keyword>
<dbReference type="InterPro" id="IPR010432">
    <property type="entry name" value="RDD"/>
</dbReference>
<proteinExistence type="predicted"/>
<feature type="transmembrane region" description="Helical" evidence="5">
    <location>
        <begin position="96"/>
        <end position="117"/>
    </location>
</feature>
<comment type="caution">
    <text evidence="8">The sequence shown here is derived from an EMBL/GenBank/DDBJ whole genome shotgun (WGS) entry which is preliminary data.</text>
</comment>
<feature type="transmembrane region" description="Helical" evidence="5">
    <location>
        <begin position="223"/>
        <end position="247"/>
    </location>
</feature>
<sequence>MEAREGNAWFYIRNHQQQGPIGLFELKKMFEQGILTPETFVWSKNLNQWQMVKSLDLLPDIVFKPKECAQPEENFASTWQEIEKDTYPKGRPFVRYLARFFDLSLFSLVLITFVSIFSPKFILETSGSFIFMLCLVLYVLVEASILSIFGNTLGKTILNARLRTINGEPLHFLIALKRSIFVTAAGMGFGVPIINFICFYFSFFDLKKNGISTWDQQIGTVVLYGKVSPTRIIFVSLFPIALLIAGLSI</sequence>
<dbReference type="GO" id="GO:0016020">
    <property type="term" value="C:membrane"/>
    <property type="evidence" value="ECO:0007669"/>
    <property type="project" value="UniProtKB-SubCell"/>
</dbReference>
<dbReference type="PATRIC" id="fig|1117379.3.peg.3585"/>
<dbReference type="AlphaFoldDB" id="K6DDQ1"/>
<evidence type="ECO:0000259" key="7">
    <source>
        <dbReference type="Pfam" id="PF14237"/>
    </source>
</evidence>
<feature type="domain" description="RDD" evidence="6">
    <location>
        <begin position="92"/>
        <end position="209"/>
    </location>
</feature>
<evidence type="ECO:0000313" key="8">
    <source>
        <dbReference type="EMBL" id="EKN66183.1"/>
    </source>
</evidence>
<evidence type="ECO:0000256" key="4">
    <source>
        <dbReference type="ARBA" id="ARBA00023136"/>
    </source>
</evidence>
<evidence type="ECO:0000259" key="6">
    <source>
        <dbReference type="Pfam" id="PF06271"/>
    </source>
</evidence>
<gene>
    <name evidence="8" type="ORF">BABA_17282</name>
</gene>
<dbReference type="STRING" id="1117379.BABA_17282"/>
<evidence type="ECO:0000313" key="9">
    <source>
        <dbReference type="Proteomes" id="UP000006316"/>
    </source>
</evidence>
<evidence type="ECO:0008006" key="10">
    <source>
        <dbReference type="Google" id="ProtNLM"/>
    </source>
</evidence>
<keyword evidence="3 5" id="KW-1133">Transmembrane helix</keyword>
<accession>K6DDQ1</accession>
<evidence type="ECO:0000256" key="5">
    <source>
        <dbReference type="SAM" id="Phobius"/>
    </source>
</evidence>
<feature type="transmembrane region" description="Helical" evidence="5">
    <location>
        <begin position="129"/>
        <end position="153"/>
    </location>
</feature>
<dbReference type="Pfam" id="PF14237">
    <property type="entry name" value="GYF_2"/>
    <property type="match status" value="1"/>
</dbReference>
<dbReference type="EMBL" id="AJLS01000121">
    <property type="protein sequence ID" value="EKN66183.1"/>
    <property type="molecule type" value="Genomic_DNA"/>
</dbReference>
<dbReference type="InterPro" id="IPR025640">
    <property type="entry name" value="GYF_2"/>
</dbReference>
<feature type="domain" description="GYF" evidence="7">
    <location>
        <begin position="9"/>
        <end position="56"/>
    </location>
</feature>
<name>K6DDQ1_9BACI</name>
<evidence type="ECO:0000256" key="3">
    <source>
        <dbReference type="ARBA" id="ARBA00022989"/>
    </source>
</evidence>
<dbReference type="RefSeq" id="WP_007086450.1">
    <property type="nucleotide sequence ID" value="NZ_AJLS01000121.1"/>
</dbReference>
<evidence type="ECO:0000256" key="2">
    <source>
        <dbReference type="ARBA" id="ARBA00022692"/>
    </source>
</evidence>
<organism evidence="8 9">
    <name type="scientific">Neobacillus bataviensis LMG 21833</name>
    <dbReference type="NCBI Taxonomy" id="1117379"/>
    <lineage>
        <taxon>Bacteria</taxon>
        <taxon>Bacillati</taxon>
        <taxon>Bacillota</taxon>
        <taxon>Bacilli</taxon>
        <taxon>Bacillales</taxon>
        <taxon>Bacillaceae</taxon>
        <taxon>Neobacillus</taxon>
    </lineage>
</organism>